<dbReference type="EMBL" id="GG749414">
    <property type="protein sequence ID" value="EGE79434.2"/>
    <property type="molecule type" value="Genomic_DNA"/>
</dbReference>
<organism evidence="2">
    <name type="scientific">Ajellomyces dermatitidis (strain ATCC 18188 / CBS 674.68)</name>
    <name type="common">Blastomyces dermatitidis</name>
    <dbReference type="NCBI Taxonomy" id="653446"/>
    <lineage>
        <taxon>Eukaryota</taxon>
        <taxon>Fungi</taxon>
        <taxon>Dikarya</taxon>
        <taxon>Ascomycota</taxon>
        <taxon>Pezizomycotina</taxon>
        <taxon>Eurotiomycetes</taxon>
        <taxon>Eurotiomycetidae</taxon>
        <taxon>Onygenales</taxon>
        <taxon>Ajellomycetaceae</taxon>
        <taxon>Blastomyces</taxon>
    </lineage>
</organism>
<sequence length="139" mass="15557">MPPPPIPEAHREKKPRTSPPSTLGTIQRPPPQDQRTPPAKHNQSHGINKQVLDLVDHHSLTGIAHQNIQQALVQRCNRHPESNRKLGPQCLLLGHNKFRHHQSINHSERDHPRVTGSISLGVTGQGIQNRFDNSTRAAQ</sequence>
<proteinExistence type="predicted"/>
<evidence type="ECO:0000313" key="2">
    <source>
        <dbReference type="EMBL" id="EGE79434.2"/>
    </source>
</evidence>
<dbReference type="HOGENOM" id="CLU_1467800_0_0_1"/>
<dbReference type="Proteomes" id="UP000007802">
    <property type="component" value="Unassembled WGS sequence"/>
</dbReference>
<dbReference type="AlphaFoldDB" id="F2T871"/>
<accession>F2T871</accession>
<feature type="region of interest" description="Disordered" evidence="1">
    <location>
        <begin position="1"/>
        <end position="50"/>
    </location>
</feature>
<protein>
    <submittedName>
        <fullName evidence="2">Uncharacterized protein</fullName>
    </submittedName>
</protein>
<reference evidence="2" key="1">
    <citation type="submission" date="2010-03" db="EMBL/GenBank/DDBJ databases">
        <title>Annotation of Blastomyces dermatitidis strain ATCC 18188.</title>
        <authorList>
            <consortium name="The Broad Institute Genome Sequencing Platform"/>
            <consortium name="Broad Institute Genome Sequencing Center for Infectious Disease."/>
            <person name="Cuomo C."/>
            <person name="Klein B."/>
            <person name="Sullivan T."/>
            <person name="Heitman J."/>
            <person name="Young S."/>
            <person name="Zeng Q."/>
            <person name="Gargeya S."/>
            <person name="Alvarado L."/>
            <person name="Berlin A.M."/>
            <person name="Chapman S.B."/>
            <person name="Chen Z."/>
            <person name="Freedman E."/>
            <person name="Gellesch M."/>
            <person name="Goldberg J."/>
            <person name="Griggs A."/>
            <person name="Gujja S."/>
            <person name="Heilman E."/>
            <person name="Heiman D."/>
            <person name="Howarth C."/>
            <person name="Mehta T."/>
            <person name="Neiman D."/>
            <person name="Pearson M."/>
            <person name="Roberts A."/>
            <person name="Saif S."/>
            <person name="Shea T."/>
            <person name="Shenoy N."/>
            <person name="Sisk P."/>
            <person name="Stolte C."/>
            <person name="Sykes S."/>
            <person name="White J."/>
            <person name="Yandava C."/>
            <person name="Haas B."/>
            <person name="Nusbaum C."/>
            <person name="Birren B."/>
        </authorList>
    </citation>
    <scope>NUCLEOTIDE SEQUENCE [LARGE SCALE GENOMIC DNA]</scope>
    <source>
        <strain evidence="2">ATCC 18188</strain>
    </source>
</reference>
<gene>
    <name evidence="2" type="ORF">BDDG_02373</name>
</gene>
<name>F2T871_AJEDA</name>
<evidence type="ECO:0000256" key="1">
    <source>
        <dbReference type="SAM" id="MobiDB-lite"/>
    </source>
</evidence>